<feature type="zinc finger region" description="C3H1-type" evidence="9">
    <location>
        <begin position="87"/>
        <end position="114"/>
    </location>
</feature>
<evidence type="ECO:0000256" key="6">
    <source>
        <dbReference type="ARBA" id="ARBA00022833"/>
    </source>
</evidence>
<dbReference type="GO" id="GO:0008270">
    <property type="term" value="F:zinc ion binding"/>
    <property type="evidence" value="ECO:0007669"/>
    <property type="project" value="UniProtKB-KW"/>
</dbReference>
<evidence type="ECO:0000259" key="10">
    <source>
        <dbReference type="PROSITE" id="PS50103"/>
    </source>
</evidence>
<dbReference type="PANTHER" id="PTHR23102">
    <property type="entry name" value="CLEAVAGE AND POLYADENYLATION SPECIFICITY FACTOR SUBUNIT 4-RELATED"/>
    <property type="match status" value="1"/>
</dbReference>
<name>X6NME5_RETFI</name>
<organism evidence="11 12">
    <name type="scientific">Reticulomyxa filosa</name>
    <dbReference type="NCBI Taxonomy" id="46433"/>
    <lineage>
        <taxon>Eukaryota</taxon>
        <taxon>Sar</taxon>
        <taxon>Rhizaria</taxon>
        <taxon>Retaria</taxon>
        <taxon>Foraminifera</taxon>
        <taxon>Monothalamids</taxon>
        <taxon>Reticulomyxidae</taxon>
        <taxon>Reticulomyxa</taxon>
    </lineage>
</organism>
<evidence type="ECO:0000256" key="9">
    <source>
        <dbReference type="PROSITE-ProRule" id="PRU00723"/>
    </source>
</evidence>
<feature type="domain" description="C3H1-type" evidence="10">
    <location>
        <begin position="144"/>
        <end position="167"/>
    </location>
</feature>
<protein>
    <submittedName>
        <fullName evidence="11">CCCH-type zinc finger-containing protein</fullName>
    </submittedName>
</protein>
<dbReference type="GO" id="GO:0005634">
    <property type="term" value="C:nucleus"/>
    <property type="evidence" value="ECO:0007669"/>
    <property type="project" value="UniProtKB-SubCell"/>
</dbReference>
<evidence type="ECO:0000256" key="5">
    <source>
        <dbReference type="ARBA" id="ARBA00022771"/>
    </source>
</evidence>
<sequence>MLCRDDEFENLHLLFDVSIDRDAERRKKRVFESFVYCPTQLKEGKCTRGKECPHRHSRGEKSIVCKHWLRGLCKKDDNCEFLHMYDMSKLPPCHFFNTFGQCKNPECLFLHLREDEMIKECPWYARGFCKHGPNCRNKHVRRIVCDNYYEKGFCRDGPNCPFGHPKYELPTMSNTTTLLPPFCTLVNFFF</sequence>
<evidence type="ECO:0000256" key="2">
    <source>
        <dbReference type="ARBA" id="ARBA00022664"/>
    </source>
</evidence>
<comment type="caution">
    <text evidence="11">The sequence shown here is derived from an EMBL/GenBank/DDBJ whole genome shotgun (WGS) entry which is preliminary data.</text>
</comment>
<dbReference type="OMA" id="SKECLWY"/>
<keyword evidence="6 9" id="KW-0862">Zinc</keyword>
<feature type="zinc finger region" description="C3H1-type" evidence="9">
    <location>
        <begin position="144"/>
        <end position="167"/>
    </location>
</feature>
<dbReference type="Proteomes" id="UP000023152">
    <property type="component" value="Unassembled WGS sequence"/>
</dbReference>
<feature type="domain" description="C3H1-type" evidence="10">
    <location>
        <begin position="115"/>
        <end position="142"/>
    </location>
</feature>
<evidence type="ECO:0000256" key="3">
    <source>
        <dbReference type="ARBA" id="ARBA00022723"/>
    </source>
</evidence>
<keyword evidence="2" id="KW-0507">mRNA processing</keyword>
<keyword evidence="3 9" id="KW-0479">Metal-binding</keyword>
<proteinExistence type="predicted"/>
<evidence type="ECO:0000313" key="12">
    <source>
        <dbReference type="Proteomes" id="UP000023152"/>
    </source>
</evidence>
<dbReference type="Pfam" id="PF00642">
    <property type="entry name" value="zf-CCCH"/>
    <property type="match status" value="1"/>
</dbReference>
<dbReference type="InterPro" id="IPR036855">
    <property type="entry name" value="Znf_CCCH_sf"/>
</dbReference>
<dbReference type="GO" id="GO:0006397">
    <property type="term" value="P:mRNA processing"/>
    <property type="evidence" value="ECO:0007669"/>
    <property type="project" value="UniProtKB-KW"/>
</dbReference>
<dbReference type="SMART" id="SM00356">
    <property type="entry name" value="ZnF_C3H1"/>
    <property type="match status" value="5"/>
</dbReference>
<dbReference type="PROSITE" id="PS50103">
    <property type="entry name" value="ZF_C3H1"/>
    <property type="match status" value="4"/>
</dbReference>
<dbReference type="InterPro" id="IPR045348">
    <property type="entry name" value="CPSF4/Yth1"/>
</dbReference>
<evidence type="ECO:0000256" key="4">
    <source>
        <dbReference type="ARBA" id="ARBA00022737"/>
    </source>
</evidence>
<dbReference type="FunFam" id="4.10.1000.10:FF:000017">
    <property type="entry name" value="Cleavage and polyadenylation specificity factor 30 kDa subunit"/>
    <property type="match status" value="1"/>
</dbReference>
<feature type="domain" description="C3H1-type" evidence="10">
    <location>
        <begin position="59"/>
        <end position="86"/>
    </location>
</feature>
<dbReference type="GO" id="GO:0003723">
    <property type="term" value="F:RNA binding"/>
    <property type="evidence" value="ECO:0007669"/>
    <property type="project" value="UniProtKB-KW"/>
</dbReference>
<accession>X6NME5</accession>
<dbReference type="Gene3D" id="4.10.1000.10">
    <property type="entry name" value="Zinc finger, CCCH-type"/>
    <property type="match status" value="2"/>
</dbReference>
<evidence type="ECO:0000313" key="11">
    <source>
        <dbReference type="EMBL" id="ETO27410.1"/>
    </source>
</evidence>
<feature type="domain" description="C3H1-type" evidence="10">
    <location>
        <begin position="87"/>
        <end position="114"/>
    </location>
</feature>
<comment type="subcellular location">
    <subcellularLocation>
        <location evidence="1">Nucleus</location>
    </subcellularLocation>
</comment>
<dbReference type="PANTHER" id="PTHR23102:SF24">
    <property type="entry name" value="CLEAVAGE AND POLYADENYLATION SPECIFICITY FACTOR SUBUNIT 4"/>
    <property type="match status" value="1"/>
</dbReference>
<evidence type="ECO:0000256" key="7">
    <source>
        <dbReference type="ARBA" id="ARBA00022884"/>
    </source>
</evidence>
<feature type="zinc finger region" description="C3H1-type" evidence="9">
    <location>
        <begin position="59"/>
        <end position="86"/>
    </location>
</feature>
<gene>
    <name evidence="11" type="ORF">RFI_09722</name>
</gene>
<dbReference type="EMBL" id="ASPP01007275">
    <property type="protein sequence ID" value="ETO27410.1"/>
    <property type="molecule type" value="Genomic_DNA"/>
</dbReference>
<dbReference type="Pfam" id="PF14608">
    <property type="entry name" value="zf-CCCH_2"/>
    <property type="match status" value="3"/>
</dbReference>
<keyword evidence="4" id="KW-0677">Repeat</keyword>
<evidence type="ECO:0000256" key="1">
    <source>
        <dbReference type="ARBA" id="ARBA00004123"/>
    </source>
</evidence>
<keyword evidence="8" id="KW-0539">Nucleus</keyword>
<dbReference type="AlphaFoldDB" id="X6NME5"/>
<dbReference type="OrthoDB" id="1914176at2759"/>
<dbReference type="InterPro" id="IPR000571">
    <property type="entry name" value="Znf_CCCH"/>
</dbReference>
<reference evidence="11 12" key="1">
    <citation type="journal article" date="2013" name="Curr. Biol.">
        <title>The Genome of the Foraminiferan Reticulomyxa filosa.</title>
        <authorList>
            <person name="Glockner G."/>
            <person name="Hulsmann N."/>
            <person name="Schleicher M."/>
            <person name="Noegel A.A."/>
            <person name="Eichinger L."/>
            <person name="Gallinger C."/>
            <person name="Pawlowski J."/>
            <person name="Sierra R."/>
            <person name="Euteneuer U."/>
            <person name="Pillet L."/>
            <person name="Moustafa A."/>
            <person name="Platzer M."/>
            <person name="Groth M."/>
            <person name="Szafranski K."/>
            <person name="Schliwa M."/>
        </authorList>
    </citation>
    <scope>NUCLEOTIDE SEQUENCE [LARGE SCALE GENOMIC DNA]</scope>
</reference>
<keyword evidence="7" id="KW-0694">RNA-binding</keyword>
<keyword evidence="12" id="KW-1185">Reference proteome</keyword>
<keyword evidence="5 9" id="KW-0863">Zinc-finger</keyword>
<dbReference type="SUPFAM" id="SSF90229">
    <property type="entry name" value="CCCH zinc finger"/>
    <property type="match status" value="2"/>
</dbReference>
<feature type="zinc finger region" description="C3H1-type" evidence="9">
    <location>
        <begin position="115"/>
        <end position="142"/>
    </location>
</feature>
<evidence type="ECO:0000256" key="8">
    <source>
        <dbReference type="ARBA" id="ARBA00023242"/>
    </source>
</evidence>